<feature type="transmembrane region" description="Helical" evidence="2">
    <location>
        <begin position="57"/>
        <end position="76"/>
    </location>
</feature>
<name>A8ZL31_ACAM1</name>
<dbReference type="AlphaFoldDB" id="A8ZL31"/>
<keyword evidence="3" id="KW-0614">Plasmid</keyword>
<feature type="region of interest" description="Disordered" evidence="1">
    <location>
        <begin position="84"/>
        <end position="110"/>
    </location>
</feature>
<keyword evidence="4" id="KW-1185">Reference proteome</keyword>
<gene>
    <name evidence="3" type="ordered locus">AM1_A0381</name>
</gene>
<feature type="compositionally biased region" description="Polar residues" evidence="1">
    <location>
        <begin position="96"/>
        <end position="110"/>
    </location>
</feature>
<dbReference type="KEGG" id="amr:AM1_A0381"/>
<sequence length="110" mass="12146">MLELMNTQFQVWAMQSKEAIAIRERAMILADQEAIRKAAKQQREHDYRMAVLGDFSYWGWLVVLVALIAGAGGWWLRGTIAPSSANNKSGILPVTAQPNSEGGRLSVTSN</sequence>
<organism evidence="3 4">
    <name type="scientific">Acaryochloris marina (strain MBIC 11017)</name>
    <dbReference type="NCBI Taxonomy" id="329726"/>
    <lineage>
        <taxon>Bacteria</taxon>
        <taxon>Bacillati</taxon>
        <taxon>Cyanobacteriota</taxon>
        <taxon>Cyanophyceae</taxon>
        <taxon>Acaryochloridales</taxon>
        <taxon>Acaryochloridaceae</taxon>
        <taxon>Acaryochloris</taxon>
    </lineage>
</organism>
<protein>
    <submittedName>
        <fullName evidence="3">Uncharacterized protein</fullName>
    </submittedName>
</protein>
<proteinExistence type="predicted"/>
<evidence type="ECO:0000313" key="4">
    <source>
        <dbReference type="Proteomes" id="UP000000268"/>
    </source>
</evidence>
<evidence type="ECO:0000256" key="2">
    <source>
        <dbReference type="SAM" id="Phobius"/>
    </source>
</evidence>
<accession>A8ZL31</accession>
<dbReference type="EMBL" id="CP000838">
    <property type="protein sequence ID" value="ABW31499.1"/>
    <property type="molecule type" value="Genomic_DNA"/>
</dbReference>
<keyword evidence="2" id="KW-0472">Membrane</keyword>
<dbReference type="Proteomes" id="UP000000268">
    <property type="component" value="Plasmid pREB1"/>
</dbReference>
<keyword evidence="2" id="KW-1133">Transmembrane helix</keyword>
<geneLocation type="plasmid" evidence="3 4">
    <name>pREB1</name>
</geneLocation>
<keyword evidence="2" id="KW-0812">Transmembrane</keyword>
<reference evidence="3 4" key="1">
    <citation type="journal article" date="2008" name="Proc. Natl. Acad. Sci. U.S.A.">
        <title>Niche adaptation and genome expansion in the chlorophyll d-producing cyanobacterium Acaryochloris marina.</title>
        <authorList>
            <person name="Swingley W.D."/>
            <person name="Chen M."/>
            <person name="Cheung P.C."/>
            <person name="Conrad A.L."/>
            <person name="Dejesa L.C."/>
            <person name="Hao J."/>
            <person name="Honchak B.M."/>
            <person name="Karbach L.E."/>
            <person name="Kurdoglu A."/>
            <person name="Lahiri S."/>
            <person name="Mastrian S.D."/>
            <person name="Miyashita H."/>
            <person name="Page L."/>
            <person name="Ramakrishna P."/>
            <person name="Satoh S."/>
            <person name="Sattley W.M."/>
            <person name="Shimada Y."/>
            <person name="Taylor H.L."/>
            <person name="Tomo T."/>
            <person name="Tsuchiya T."/>
            <person name="Wang Z.T."/>
            <person name="Raymond J."/>
            <person name="Mimuro M."/>
            <person name="Blankenship R.E."/>
            <person name="Touchman J.W."/>
        </authorList>
    </citation>
    <scope>NUCLEOTIDE SEQUENCE [LARGE SCALE GENOMIC DNA]</scope>
    <source>
        <strain evidence="4">MBIC 11017</strain>
        <plasmid evidence="4">Plasmid pREB1</plasmid>
    </source>
</reference>
<evidence type="ECO:0000256" key="1">
    <source>
        <dbReference type="SAM" id="MobiDB-lite"/>
    </source>
</evidence>
<evidence type="ECO:0000313" key="3">
    <source>
        <dbReference type="EMBL" id="ABW31499.1"/>
    </source>
</evidence>
<dbReference type="HOGENOM" id="CLU_2165408_0_0_3"/>